<feature type="domain" description="Glycosyltransferase 2-like" evidence="7">
    <location>
        <begin position="55"/>
        <end position="228"/>
    </location>
</feature>
<keyword evidence="3" id="KW-0328">Glycosyltransferase</keyword>
<reference evidence="8 10" key="1">
    <citation type="journal article" date="2015" name="Proc. Natl. Acad. Sci. U.S.A.">
        <title>Genomic and proteomic characterization of "Candidatus Nitrosopelagicus brevis": An ammonia-oxidizing archaeon from the open ocean.</title>
        <authorList>
            <person name="Santoro A.E."/>
            <person name="Dupont C.L."/>
            <person name="Richter R.A."/>
            <person name="Craig M.T."/>
            <person name="Carini P."/>
            <person name="McIlvin M.R."/>
            <person name="Yang Y."/>
            <person name="Orsi W.D."/>
            <person name="Moran D.M."/>
            <person name="Saito M.A."/>
        </authorList>
    </citation>
    <scope>NUCLEOTIDE SEQUENCE [LARGE SCALE GENOMIC DNA]</scope>
    <source>
        <strain evidence="8">CN25</strain>
        <strain evidence="10">V2</strain>
    </source>
</reference>
<keyword evidence="11" id="KW-1185">Reference proteome</keyword>
<dbReference type="OrthoDB" id="46222at2157"/>
<gene>
    <name evidence="9" type="ORF">A7X95_02840</name>
    <name evidence="8" type="ORF">T478_0999</name>
</gene>
<dbReference type="GO" id="GO:0016757">
    <property type="term" value="F:glycosyltransferase activity"/>
    <property type="evidence" value="ECO:0007669"/>
    <property type="project" value="UniProtKB-KW"/>
</dbReference>
<keyword evidence="2" id="KW-1003">Cell membrane</keyword>
<reference evidence="9" key="2">
    <citation type="submission" date="2016-05" db="EMBL/GenBank/DDBJ databases">
        <authorList>
            <person name="Lavstsen T."/>
            <person name="Jespersen J.S."/>
        </authorList>
    </citation>
    <scope>NUCLEOTIDE SEQUENCE [LARGE SCALE GENOMIC DNA]</scope>
    <source>
        <strain evidence="9">U25</strain>
    </source>
</reference>
<dbReference type="InterPro" id="IPR001173">
    <property type="entry name" value="Glyco_trans_2-like"/>
</dbReference>
<dbReference type="Proteomes" id="UP000030944">
    <property type="component" value="Chromosome"/>
</dbReference>
<dbReference type="GeneID" id="24816883"/>
<evidence type="ECO:0000256" key="3">
    <source>
        <dbReference type="ARBA" id="ARBA00022676"/>
    </source>
</evidence>
<reference evidence="11" key="3">
    <citation type="submission" date="2016-05" db="EMBL/GenBank/DDBJ databases">
        <authorList>
            <person name="Dupont C."/>
            <person name="Santoro A."/>
        </authorList>
    </citation>
    <scope>NUCLEOTIDE SEQUENCE [LARGE SCALE GENOMIC DNA]</scope>
    <source>
        <strain evidence="11">U25</strain>
    </source>
</reference>
<dbReference type="STRING" id="1410606.T478_0999"/>
<dbReference type="GO" id="GO:0005886">
    <property type="term" value="C:plasma membrane"/>
    <property type="evidence" value="ECO:0007669"/>
    <property type="project" value="UniProtKB-SubCell"/>
</dbReference>
<evidence type="ECO:0000313" key="10">
    <source>
        <dbReference type="Proteomes" id="UP000030944"/>
    </source>
</evidence>
<dbReference type="InterPro" id="IPR029044">
    <property type="entry name" value="Nucleotide-diphossugar_trans"/>
</dbReference>
<keyword evidence="6" id="KW-0812">Transmembrane</keyword>
<evidence type="ECO:0000256" key="4">
    <source>
        <dbReference type="ARBA" id="ARBA00022679"/>
    </source>
</evidence>
<dbReference type="AlphaFoldDB" id="A0A0A7UZG1"/>
<dbReference type="PANTHER" id="PTHR43646">
    <property type="entry name" value="GLYCOSYLTRANSFERASE"/>
    <property type="match status" value="1"/>
</dbReference>
<evidence type="ECO:0000313" key="11">
    <source>
        <dbReference type="Proteomes" id="UP000241022"/>
    </source>
</evidence>
<dbReference type="KEGG" id="nbv:T478_0999"/>
<reference evidence="9 11" key="4">
    <citation type="submission" date="2018-04" db="EMBL/GenBank/DDBJ databases">
        <title>Transcriptomics of ammonia oxidizing archaea.</title>
        <authorList>
            <person name="Carini P."/>
        </authorList>
    </citation>
    <scope>NUCLEOTIDE SEQUENCE [LARGE SCALE GENOMIC DNA]</scope>
    <source>
        <strain evidence="9 11">U25</strain>
    </source>
</reference>
<dbReference type="HOGENOM" id="CLU_038143_0_0_2"/>
<dbReference type="EMBL" id="LXWN01000001">
    <property type="protein sequence ID" value="PTL88217.1"/>
    <property type="molecule type" value="Genomic_DNA"/>
</dbReference>
<dbReference type="CDD" id="cd00761">
    <property type="entry name" value="Glyco_tranf_GTA_type"/>
    <property type="match status" value="1"/>
</dbReference>
<keyword evidence="4 8" id="KW-0808">Transferase</keyword>
<organism evidence="8 10">
    <name type="scientific">Candidatus Nitrosopelagicus brevis</name>
    <dbReference type="NCBI Taxonomy" id="1410606"/>
    <lineage>
        <taxon>Archaea</taxon>
        <taxon>Nitrososphaerota</taxon>
    </lineage>
</organism>
<feature type="transmembrane region" description="Helical" evidence="6">
    <location>
        <begin position="292"/>
        <end position="316"/>
    </location>
</feature>
<evidence type="ECO:0000256" key="1">
    <source>
        <dbReference type="ARBA" id="ARBA00004236"/>
    </source>
</evidence>
<dbReference type="RefSeq" id="WP_048105572.1">
    <property type="nucleotide sequence ID" value="NZ_CP007026.1"/>
</dbReference>
<dbReference type="EMBL" id="CP007026">
    <property type="protein sequence ID" value="AJA92127.1"/>
    <property type="molecule type" value="Genomic_DNA"/>
</dbReference>
<protein>
    <submittedName>
        <fullName evidence="9">Glycosyl transferase</fullName>
    </submittedName>
    <submittedName>
        <fullName evidence="8">Glycosyltransferase-like protein, family 2</fullName>
    </submittedName>
</protein>
<dbReference type="Proteomes" id="UP000241022">
    <property type="component" value="Unassembled WGS sequence"/>
</dbReference>
<sequence length="403" mass="45269">MADIFIDVFNFIFTVILVGVFLAWLSLLSSMYQSFTKTPFLDIFENKSTTTPKVSVILPARNEEEFISKCLETLGSQDYENFEIIAIDDSSEDKTGEIIEKFSKENSKIIHVSAKEKPEKWMGKNWACMEGFRKATGEILLFTDADTKFKKNVITLAVSHLQSENLDALTVIPRLRCIDTITKITLPMLSTFLHSRYSALNVNNPKKKVGYFFGSFFVIKRKVYEEIGTHEKVKQEIIEDGALGKITKESGYALKMVRGEHLIEALYSRSAKEMWNGLKRLMVPLYHQSSSTAVGVFFAVLFILFMPIPLLGYSIIAFEPNISFTTLLISAIISTITIFSASIMEAKMGLNISIINSTCAPIGGIIVVLGFLSGILHANKSSAVSWRGRKYSVKEFSQNYLKV</sequence>
<evidence type="ECO:0000256" key="6">
    <source>
        <dbReference type="SAM" id="Phobius"/>
    </source>
</evidence>
<evidence type="ECO:0000259" key="7">
    <source>
        <dbReference type="Pfam" id="PF00535"/>
    </source>
</evidence>
<feature type="transmembrane region" description="Helical" evidence="6">
    <location>
        <begin position="6"/>
        <end position="27"/>
    </location>
</feature>
<evidence type="ECO:0000256" key="5">
    <source>
        <dbReference type="ARBA" id="ARBA00023136"/>
    </source>
</evidence>
<proteinExistence type="predicted"/>
<dbReference type="SUPFAM" id="SSF53448">
    <property type="entry name" value="Nucleotide-diphospho-sugar transferases"/>
    <property type="match status" value="1"/>
</dbReference>
<evidence type="ECO:0000313" key="8">
    <source>
        <dbReference type="EMBL" id="AJA92127.1"/>
    </source>
</evidence>
<dbReference type="Gene3D" id="3.90.550.10">
    <property type="entry name" value="Spore Coat Polysaccharide Biosynthesis Protein SpsA, Chain A"/>
    <property type="match status" value="1"/>
</dbReference>
<dbReference type="Pfam" id="PF00535">
    <property type="entry name" value="Glycos_transf_2"/>
    <property type="match status" value="1"/>
</dbReference>
<evidence type="ECO:0000313" key="9">
    <source>
        <dbReference type="EMBL" id="PTL88217.1"/>
    </source>
</evidence>
<dbReference type="PANTHER" id="PTHR43646:SF2">
    <property type="entry name" value="GLYCOSYLTRANSFERASE 2-LIKE DOMAIN-CONTAINING PROTEIN"/>
    <property type="match status" value="1"/>
</dbReference>
<evidence type="ECO:0000256" key="2">
    <source>
        <dbReference type="ARBA" id="ARBA00022475"/>
    </source>
</evidence>
<keyword evidence="5 6" id="KW-0472">Membrane</keyword>
<keyword evidence="6" id="KW-1133">Transmembrane helix</keyword>
<feature type="transmembrane region" description="Helical" evidence="6">
    <location>
        <begin position="354"/>
        <end position="376"/>
    </location>
</feature>
<comment type="subcellular location">
    <subcellularLocation>
        <location evidence="1">Cell membrane</location>
    </subcellularLocation>
</comment>
<accession>A0A0A7UZG1</accession>
<feature type="transmembrane region" description="Helical" evidence="6">
    <location>
        <begin position="322"/>
        <end position="342"/>
    </location>
</feature>
<name>A0A0A7UZG1_9ARCH</name>